<evidence type="ECO:0000313" key="3">
    <source>
        <dbReference type="Proteomes" id="UP000596977"/>
    </source>
</evidence>
<dbReference type="NCBIfam" id="TIGR01725">
    <property type="entry name" value="phge_HK97_gp10"/>
    <property type="match status" value="1"/>
</dbReference>
<sequence>MGRNTRGFERLEKRLTKMPKTIRNETSKALVKSAEETAEVQRSLAPVSVDGSHGNPPGALRDSITATPPGGTTPAYGTGGSRKVPEGAAAVTAGNSGVRYSHFVERGTSKAEAQPFFWPGYRLTRTRNVRRIKRALNKAIKESKNV</sequence>
<feature type="compositionally biased region" description="Low complexity" evidence="1">
    <location>
        <begin position="65"/>
        <end position="76"/>
    </location>
</feature>
<reference evidence="2 3" key="1">
    <citation type="journal article" date="2014" name="Int. J. Syst. Evol. Microbiol.">
        <title>Complete genome sequence of Corynebacterium casei LMG S-19264T (=DSM 44701T), isolated from a smear-ripened cheese.</title>
        <authorList>
            <consortium name="US DOE Joint Genome Institute (JGI-PGF)"/>
            <person name="Walter F."/>
            <person name="Albersmeier A."/>
            <person name="Kalinowski J."/>
            <person name="Ruckert C."/>
        </authorList>
    </citation>
    <scope>NUCLEOTIDE SEQUENCE [LARGE SCALE GENOMIC DNA]</scope>
    <source>
        <strain evidence="2 3">CGMCC 1.15896</strain>
    </source>
</reference>
<accession>A0A916W395</accession>
<organism evidence="2 3">
    <name type="scientific">Pelagibacterium lentulum</name>
    <dbReference type="NCBI Taxonomy" id="2029865"/>
    <lineage>
        <taxon>Bacteria</taxon>
        <taxon>Pseudomonadati</taxon>
        <taxon>Pseudomonadota</taxon>
        <taxon>Alphaproteobacteria</taxon>
        <taxon>Hyphomicrobiales</taxon>
        <taxon>Devosiaceae</taxon>
        <taxon>Pelagibacterium</taxon>
    </lineage>
</organism>
<dbReference type="Proteomes" id="UP000596977">
    <property type="component" value="Unassembled WGS sequence"/>
</dbReference>
<dbReference type="InterPro" id="IPR010064">
    <property type="entry name" value="HK97-gp10_tail"/>
</dbReference>
<evidence type="ECO:0000313" key="2">
    <source>
        <dbReference type="EMBL" id="GGA63931.1"/>
    </source>
</evidence>
<name>A0A916W395_9HYPH</name>
<keyword evidence="3" id="KW-1185">Reference proteome</keyword>
<dbReference type="RefSeq" id="WP_127071846.1">
    <property type="nucleotide sequence ID" value="NZ_BMKB01000010.1"/>
</dbReference>
<evidence type="ECO:0000256" key="1">
    <source>
        <dbReference type="SAM" id="MobiDB-lite"/>
    </source>
</evidence>
<gene>
    <name evidence="2" type="ORF">GCM10011499_37920</name>
</gene>
<dbReference type="Pfam" id="PF04883">
    <property type="entry name" value="HK97-gp10_like"/>
    <property type="match status" value="1"/>
</dbReference>
<feature type="region of interest" description="Disordered" evidence="1">
    <location>
        <begin position="27"/>
        <end position="82"/>
    </location>
</feature>
<evidence type="ECO:0008006" key="4">
    <source>
        <dbReference type="Google" id="ProtNLM"/>
    </source>
</evidence>
<comment type="caution">
    <text evidence="2">The sequence shown here is derived from an EMBL/GenBank/DDBJ whole genome shotgun (WGS) entry which is preliminary data.</text>
</comment>
<dbReference type="AlphaFoldDB" id="A0A916W395"/>
<proteinExistence type="predicted"/>
<dbReference type="OrthoDB" id="8480914at2"/>
<dbReference type="EMBL" id="BMKB01000010">
    <property type="protein sequence ID" value="GGA63931.1"/>
    <property type="molecule type" value="Genomic_DNA"/>
</dbReference>
<protein>
    <recommendedName>
        <fullName evidence="4">HK97 gp10 family phage protein</fullName>
    </recommendedName>
</protein>